<dbReference type="InterPro" id="IPR004111">
    <property type="entry name" value="Repressor_TetR_C"/>
</dbReference>
<dbReference type="GO" id="GO:0045892">
    <property type="term" value="P:negative regulation of DNA-templated transcription"/>
    <property type="evidence" value="ECO:0007669"/>
    <property type="project" value="InterPro"/>
</dbReference>
<dbReference type="AlphaFoldDB" id="A0A7Y9AU56"/>
<name>A0A7Y9AU56_9ACTN</name>
<dbReference type="InterPro" id="IPR009057">
    <property type="entry name" value="Homeodomain-like_sf"/>
</dbReference>
<dbReference type="PANTHER" id="PTHR30055">
    <property type="entry name" value="HTH-TYPE TRANSCRIPTIONAL REGULATOR RUTR"/>
    <property type="match status" value="1"/>
</dbReference>
<dbReference type="EMBL" id="JACCBB010000001">
    <property type="protein sequence ID" value="NYD21796.1"/>
    <property type="molecule type" value="Genomic_DNA"/>
</dbReference>
<keyword evidence="3 5" id="KW-0238">DNA-binding</keyword>
<evidence type="ECO:0000256" key="3">
    <source>
        <dbReference type="ARBA" id="ARBA00023125"/>
    </source>
</evidence>
<feature type="domain" description="HTH tetR-type" evidence="6">
    <location>
        <begin position="8"/>
        <end position="67"/>
    </location>
</feature>
<keyword evidence="4" id="KW-0804">Transcription</keyword>
<dbReference type="Gene3D" id="1.10.357.10">
    <property type="entry name" value="Tetracycline Repressor, domain 2"/>
    <property type="match status" value="1"/>
</dbReference>
<keyword evidence="8" id="KW-1185">Reference proteome</keyword>
<sequence length="203" mass="21972">MPRSSTAPLDRATIARAALELIDENGPGWTMRALGDRLGVRAPSLYSHVSSQEEIVDAVHELINDEIDLETLQAPDLRSALTAFARSYRAAYARHPRAAVLIVRRPIGTESAPRVYDAVLATLLRHGLAPEEALRSVVVLDYLVLGSAVETFIGGFGRTEEYEGRYPALVAALRACDRRTIDQEGFEAGLAHLVEAVAARAAG</sequence>
<dbReference type="SUPFAM" id="SSF46689">
    <property type="entry name" value="Homeodomain-like"/>
    <property type="match status" value="1"/>
</dbReference>
<dbReference type="SUPFAM" id="SSF48498">
    <property type="entry name" value="Tetracyclin repressor-like, C-terminal domain"/>
    <property type="match status" value="1"/>
</dbReference>
<dbReference type="InterPro" id="IPR001647">
    <property type="entry name" value="HTH_TetR"/>
</dbReference>
<dbReference type="PRINTS" id="PR00400">
    <property type="entry name" value="TETREPRESSOR"/>
</dbReference>
<dbReference type="GO" id="GO:0046677">
    <property type="term" value="P:response to antibiotic"/>
    <property type="evidence" value="ECO:0007669"/>
    <property type="project" value="InterPro"/>
</dbReference>
<dbReference type="GO" id="GO:0000976">
    <property type="term" value="F:transcription cis-regulatory region binding"/>
    <property type="evidence" value="ECO:0007669"/>
    <property type="project" value="TreeGrafter"/>
</dbReference>
<dbReference type="InterPro" id="IPR050109">
    <property type="entry name" value="HTH-type_TetR-like_transc_reg"/>
</dbReference>
<dbReference type="GO" id="GO:0003700">
    <property type="term" value="F:DNA-binding transcription factor activity"/>
    <property type="evidence" value="ECO:0007669"/>
    <property type="project" value="TreeGrafter"/>
</dbReference>
<evidence type="ECO:0000256" key="4">
    <source>
        <dbReference type="ARBA" id="ARBA00023163"/>
    </source>
</evidence>
<dbReference type="RefSeq" id="WP_179750344.1">
    <property type="nucleotide sequence ID" value="NZ_BAAAGN010000005.1"/>
</dbReference>
<dbReference type="Proteomes" id="UP000521922">
    <property type="component" value="Unassembled WGS sequence"/>
</dbReference>
<protein>
    <submittedName>
        <fullName evidence="7">AcrR family transcriptional regulator</fullName>
    </submittedName>
</protein>
<evidence type="ECO:0000259" key="6">
    <source>
        <dbReference type="PROSITE" id="PS50977"/>
    </source>
</evidence>
<dbReference type="InterPro" id="IPR036271">
    <property type="entry name" value="Tet_transcr_reg_TetR-rel_C_sf"/>
</dbReference>
<organism evidence="7 8">
    <name type="scientific">Kineococcus aurantiacus</name>
    <dbReference type="NCBI Taxonomy" id="37633"/>
    <lineage>
        <taxon>Bacteria</taxon>
        <taxon>Bacillati</taxon>
        <taxon>Actinomycetota</taxon>
        <taxon>Actinomycetes</taxon>
        <taxon>Kineosporiales</taxon>
        <taxon>Kineosporiaceae</taxon>
        <taxon>Kineococcus</taxon>
    </lineage>
</organism>
<dbReference type="PROSITE" id="PS50977">
    <property type="entry name" value="HTH_TETR_2"/>
    <property type="match status" value="1"/>
</dbReference>
<evidence type="ECO:0000313" key="8">
    <source>
        <dbReference type="Proteomes" id="UP000521922"/>
    </source>
</evidence>
<dbReference type="Pfam" id="PF00440">
    <property type="entry name" value="TetR_N"/>
    <property type="match status" value="1"/>
</dbReference>
<gene>
    <name evidence="7" type="ORF">BJ968_001336</name>
</gene>
<evidence type="ECO:0000256" key="1">
    <source>
        <dbReference type="ARBA" id="ARBA00022491"/>
    </source>
</evidence>
<feature type="DNA-binding region" description="H-T-H motif" evidence="5">
    <location>
        <begin position="30"/>
        <end position="49"/>
    </location>
</feature>
<evidence type="ECO:0000313" key="7">
    <source>
        <dbReference type="EMBL" id="NYD21796.1"/>
    </source>
</evidence>
<proteinExistence type="predicted"/>
<dbReference type="Pfam" id="PF02909">
    <property type="entry name" value="TetR_C_1"/>
    <property type="match status" value="1"/>
</dbReference>
<keyword evidence="2" id="KW-0805">Transcription regulation</keyword>
<comment type="caution">
    <text evidence="7">The sequence shown here is derived from an EMBL/GenBank/DDBJ whole genome shotgun (WGS) entry which is preliminary data.</text>
</comment>
<dbReference type="PANTHER" id="PTHR30055:SF151">
    <property type="entry name" value="TRANSCRIPTIONAL REGULATORY PROTEIN"/>
    <property type="match status" value="1"/>
</dbReference>
<dbReference type="InterPro" id="IPR003012">
    <property type="entry name" value="Tet_transcr_reg_TetR"/>
</dbReference>
<reference evidence="7 8" key="1">
    <citation type="submission" date="2020-07" db="EMBL/GenBank/DDBJ databases">
        <title>Sequencing the genomes of 1000 actinobacteria strains.</title>
        <authorList>
            <person name="Klenk H.-P."/>
        </authorList>
    </citation>
    <scope>NUCLEOTIDE SEQUENCE [LARGE SCALE GENOMIC DNA]</scope>
    <source>
        <strain evidence="7 8">DSM 7487</strain>
    </source>
</reference>
<evidence type="ECO:0000256" key="2">
    <source>
        <dbReference type="ARBA" id="ARBA00023015"/>
    </source>
</evidence>
<evidence type="ECO:0000256" key="5">
    <source>
        <dbReference type="PROSITE-ProRule" id="PRU00335"/>
    </source>
</evidence>
<accession>A0A7Y9AU56</accession>
<keyword evidence="1" id="KW-0678">Repressor</keyword>